<dbReference type="CDD" id="cd10318">
    <property type="entry name" value="RGL11"/>
    <property type="match status" value="1"/>
</dbReference>
<reference evidence="4" key="1">
    <citation type="submission" date="2021-01" db="EMBL/GenBank/DDBJ databases">
        <title>Modified the classification status of verrucomicrobia.</title>
        <authorList>
            <person name="Feng X."/>
        </authorList>
    </citation>
    <scope>NUCLEOTIDE SEQUENCE</scope>
    <source>
        <strain evidence="4">KCTC 12986</strain>
    </source>
</reference>
<proteinExistence type="predicted"/>
<dbReference type="PROSITE" id="PS50853">
    <property type="entry name" value="FN3"/>
    <property type="match status" value="1"/>
</dbReference>
<evidence type="ECO:0000256" key="1">
    <source>
        <dbReference type="SAM" id="MobiDB-lite"/>
    </source>
</evidence>
<dbReference type="PANTHER" id="PTHR43118:SF1">
    <property type="entry name" value="RHAMNOGALACTURONAN LYASE (EUROFUNG)"/>
    <property type="match status" value="1"/>
</dbReference>
<comment type="caution">
    <text evidence="4">The sequence shown here is derived from an EMBL/GenBank/DDBJ whole genome shotgun (WGS) entry which is preliminary data.</text>
</comment>
<dbReference type="RefSeq" id="WP_200392245.1">
    <property type="nucleotide sequence ID" value="NZ_JAENIO010000032.1"/>
</dbReference>
<dbReference type="InterPro" id="IPR049366">
    <property type="entry name" value="RGL11_C"/>
</dbReference>
<dbReference type="PANTHER" id="PTHR43118">
    <property type="entry name" value="RHAMNOGALACTURONAN LYASE (EUROFUNG)"/>
    <property type="match status" value="1"/>
</dbReference>
<keyword evidence="5" id="KW-1185">Reference proteome</keyword>
<evidence type="ECO:0000256" key="2">
    <source>
        <dbReference type="SAM" id="SignalP"/>
    </source>
</evidence>
<evidence type="ECO:0000313" key="5">
    <source>
        <dbReference type="Proteomes" id="UP000604083"/>
    </source>
</evidence>
<dbReference type="Pfam" id="PF21348">
    <property type="entry name" value="RGL11_C"/>
    <property type="match status" value="1"/>
</dbReference>
<feature type="domain" description="Fibronectin type-III" evidence="3">
    <location>
        <begin position="782"/>
        <end position="875"/>
    </location>
</feature>
<dbReference type="InterPro" id="IPR013783">
    <property type="entry name" value="Ig-like_fold"/>
</dbReference>
<dbReference type="InterPro" id="IPR028994">
    <property type="entry name" value="Integrin_alpha_N"/>
</dbReference>
<gene>
    <name evidence="4" type="ORF">JIN78_12135</name>
</gene>
<dbReference type="Gene3D" id="2.60.120.260">
    <property type="entry name" value="Galactose-binding domain-like"/>
    <property type="match status" value="2"/>
</dbReference>
<protein>
    <recommendedName>
        <fullName evidence="3">Fibronectin type-III domain-containing protein</fullName>
    </recommendedName>
</protein>
<feature type="region of interest" description="Disordered" evidence="1">
    <location>
        <begin position="759"/>
        <end position="788"/>
    </location>
</feature>
<name>A0A934VN06_9BACT</name>
<dbReference type="AlphaFoldDB" id="A0A934VN06"/>
<dbReference type="Gene3D" id="2.60.40.10">
    <property type="entry name" value="Immunoglobulins"/>
    <property type="match status" value="2"/>
</dbReference>
<accession>A0A934VN06</accession>
<dbReference type="CDD" id="cd00063">
    <property type="entry name" value="FN3"/>
    <property type="match status" value="1"/>
</dbReference>
<dbReference type="InterPro" id="IPR041624">
    <property type="entry name" value="RGI_lyase"/>
</dbReference>
<dbReference type="InterPro" id="IPR034641">
    <property type="entry name" value="RGL11"/>
</dbReference>
<feature type="signal peptide" evidence="2">
    <location>
        <begin position="1"/>
        <end position="20"/>
    </location>
</feature>
<dbReference type="Proteomes" id="UP000604083">
    <property type="component" value="Unassembled WGS sequence"/>
</dbReference>
<keyword evidence="2" id="KW-0732">Signal</keyword>
<feature type="chain" id="PRO_5037818292" description="Fibronectin type-III domain-containing protein" evidence="2">
    <location>
        <begin position="21"/>
        <end position="1108"/>
    </location>
</feature>
<evidence type="ECO:0000259" key="3">
    <source>
        <dbReference type="PROSITE" id="PS50853"/>
    </source>
</evidence>
<dbReference type="SUPFAM" id="SSF49265">
    <property type="entry name" value="Fibronectin type III"/>
    <property type="match status" value="1"/>
</dbReference>
<organism evidence="4 5">
    <name type="scientific">Roseibacillus ishigakijimensis</name>
    <dbReference type="NCBI Taxonomy" id="454146"/>
    <lineage>
        <taxon>Bacteria</taxon>
        <taxon>Pseudomonadati</taxon>
        <taxon>Verrucomicrobiota</taxon>
        <taxon>Verrucomicrobiia</taxon>
        <taxon>Verrucomicrobiales</taxon>
        <taxon>Verrucomicrobiaceae</taxon>
        <taxon>Roseibacillus</taxon>
    </lineage>
</organism>
<dbReference type="InterPro" id="IPR003961">
    <property type="entry name" value="FN3_dom"/>
</dbReference>
<dbReference type="EMBL" id="JAENIO010000032">
    <property type="protein sequence ID" value="MBK1834812.1"/>
    <property type="molecule type" value="Genomic_DNA"/>
</dbReference>
<dbReference type="Pfam" id="PF18370">
    <property type="entry name" value="RGI_lyase"/>
    <property type="match status" value="1"/>
</dbReference>
<dbReference type="SUPFAM" id="SSF69318">
    <property type="entry name" value="Integrin alpha N-terminal domain"/>
    <property type="match status" value="1"/>
</dbReference>
<sequence>MKLFPLLLLACGLLLPQLSAQRLMEDLDRGTVAVASEGGVFLSWRLLATEPAETSYHVYRDRQRVTETPISGATNWFDSEGNTASSYRIAAVIEGKEQTLSPPVTVWNGNYLEVPLDRPAGGTTPDGDYDYSPGDLSVGDLDGDGQYELVLKWNPSNAKDNSHSGYTGRVFLDAYELDGTRLWRIDLGPNIRAGEHYTQFMVYDLDNDGRAEVVCKTADGTTDGRGQVLGDSAADWRNGSGYILYGPEYLSAFDGQTGGFIDTVDYLPARGSVSSWGDSYGNRVDRFLACVAYLDGRNASVVMCRGYYTRSVLAAWDLVDGELHLRWIFDSNDAGNSSYAGQGNHNLSVADVDGDGRDEIIYGSCTIDDDGTGLYSTGLGHGDALHVSDMDPTRPGLEVWMPHETSASGSTYRDAATGEIIWEHDNGGDVGRGVAAHIDARYPGYQFWSYAQGGVYNTANEQISDRSSGTMMAFVVWWTDSLQREFLASAGGSGGNPILERWTGDGPARLWSIYNEGGSYDTRSINGTKANPCLSGDILGDWREEMIFHSSDNRKLRIFTTTALTNHRIPTLMHDAQYRLAMAWQNVSYNQPPHPSFYLGAGMETPPHPDIRPANRGSAAEYLESNGLLSLEAEEGDLGARWVTGASPAASRKAFLEIYPDFDHVGSTPAGETSPYLARYPFHLSTPGAYRFWFRMLSTTTEDDSFFWRIDGGPWNLENNRQNGWFSREVAELTELATGSHVLEIAGRENGTRLDKFVLQQEGHPDPSGTGPAESPRRDERAPTAPLWLTGSPSARSVHLSWLNNREADFASYTVYRSLAAHEPGTAIATHLTSESFHDADLLPGLTYYYSVKATDTSGNLSPASLTIPVAVVEERREENGILALEAENGGLGAHWLVVSDPIASQGSYLTIDPAHNAMSELPAEEGDAFLARYPFQVTSPGDYRFWFRILSDNGSDDSFFWRLDGGEWVLENNRSGQGEWFGTDGPDLDSLGAGHHLLEIAFRENGTLLDKFVLQMDHLPTPVGEGPPESPIANFPQLLITGLTPEGGLEFTGTALSPSLHYRLMRSTSLADFTEEVDQQNSNTGEATFIDPQPPETRAFYRLQAVE</sequence>
<dbReference type="InterPro" id="IPR036116">
    <property type="entry name" value="FN3_sf"/>
</dbReference>
<evidence type="ECO:0000313" key="4">
    <source>
        <dbReference type="EMBL" id="MBK1834812.1"/>
    </source>
</evidence>